<keyword evidence="3" id="KW-1185">Reference proteome</keyword>
<dbReference type="EMBL" id="JBJQND010000010">
    <property type="protein sequence ID" value="KAL3863431.1"/>
    <property type="molecule type" value="Genomic_DNA"/>
</dbReference>
<feature type="non-terminal residue" evidence="2">
    <location>
        <position position="1"/>
    </location>
</feature>
<evidence type="ECO:0000256" key="1">
    <source>
        <dbReference type="SAM" id="MobiDB-lite"/>
    </source>
</evidence>
<dbReference type="Proteomes" id="UP001634394">
    <property type="component" value="Unassembled WGS sequence"/>
</dbReference>
<organism evidence="2 3">
    <name type="scientific">Sinanodonta woodiana</name>
    <name type="common">Chinese pond mussel</name>
    <name type="synonym">Anodonta woodiana</name>
    <dbReference type="NCBI Taxonomy" id="1069815"/>
    <lineage>
        <taxon>Eukaryota</taxon>
        <taxon>Metazoa</taxon>
        <taxon>Spiralia</taxon>
        <taxon>Lophotrochozoa</taxon>
        <taxon>Mollusca</taxon>
        <taxon>Bivalvia</taxon>
        <taxon>Autobranchia</taxon>
        <taxon>Heteroconchia</taxon>
        <taxon>Palaeoheterodonta</taxon>
        <taxon>Unionida</taxon>
        <taxon>Unionoidea</taxon>
        <taxon>Unionidae</taxon>
        <taxon>Unioninae</taxon>
        <taxon>Sinanodonta</taxon>
    </lineage>
</organism>
<protein>
    <submittedName>
        <fullName evidence="2">Uncharacterized protein</fullName>
    </submittedName>
</protein>
<evidence type="ECO:0000313" key="3">
    <source>
        <dbReference type="Proteomes" id="UP001634394"/>
    </source>
</evidence>
<gene>
    <name evidence="2" type="ORF">ACJMK2_005188</name>
</gene>
<feature type="non-terminal residue" evidence="2">
    <location>
        <position position="61"/>
    </location>
</feature>
<sequence length="61" mass="7372">NNGCFRTTWDREAALDWMEFTDNEILDYEEELKLEHIPPPKEAKQKPCAKKHERELELKEK</sequence>
<name>A0ABD3VPX0_SINWO</name>
<comment type="caution">
    <text evidence="2">The sequence shown here is derived from an EMBL/GenBank/DDBJ whole genome shotgun (WGS) entry which is preliminary data.</text>
</comment>
<feature type="region of interest" description="Disordered" evidence="1">
    <location>
        <begin position="37"/>
        <end position="61"/>
    </location>
</feature>
<dbReference type="AlphaFoldDB" id="A0ABD3VPX0"/>
<accession>A0ABD3VPX0</accession>
<reference evidence="2 3" key="1">
    <citation type="submission" date="2024-11" db="EMBL/GenBank/DDBJ databases">
        <title>Chromosome-level genome assembly of the freshwater bivalve Anodonta woodiana.</title>
        <authorList>
            <person name="Chen X."/>
        </authorList>
    </citation>
    <scope>NUCLEOTIDE SEQUENCE [LARGE SCALE GENOMIC DNA]</scope>
    <source>
        <strain evidence="2">MN2024</strain>
        <tissue evidence="2">Gills</tissue>
    </source>
</reference>
<evidence type="ECO:0000313" key="2">
    <source>
        <dbReference type="EMBL" id="KAL3863431.1"/>
    </source>
</evidence>
<proteinExistence type="predicted"/>